<accession>A0A1K0FQQ3</accession>
<keyword evidence="1" id="KW-1133">Transmembrane helix</keyword>
<keyword evidence="1" id="KW-0472">Membrane</keyword>
<feature type="transmembrane region" description="Helical" evidence="1">
    <location>
        <begin position="248"/>
        <end position="272"/>
    </location>
</feature>
<comment type="caution">
    <text evidence="2">The sequence shown here is derived from an EMBL/GenBank/DDBJ whole genome shotgun (WGS) entry which is preliminary data.</text>
</comment>
<feature type="transmembrane region" description="Helical" evidence="1">
    <location>
        <begin position="216"/>
        <end position="236"/>
    </location>
</feature>
<gene>
    <name evidence="2" type="ORF">BG844_06010</name>
</gene>
<protein>
    <submittedName>
        <fullName evidence="2">Uncharacterized protein</fullName>
    </submittedName>
</protein>
<feature type="transmembrane region" description="Helical" evidence="1">
    <location>
        <begin position="313"/>
        <end position="334"/>
    </location>
</feature>
<proteinExistence type="predicted"/>
<dbReference type="EMBL" id="MEIA01000066">
    <property type="protein sequence ID" value="OJF15157.1"/>
    <property type="molecule type" value="Genomic_DNA"/>
</dbReference>
<reference evidence="2 3" key="1">
    <citation type="submission" date="2016-09" db="EMBL/GenBank/DDBJ databases">
        <title>Couchioplanes caeruleus draft genome sequence.</title>
        <authorList>
            <person name="Sheehan J."/>
            <person name="Caffrey P."/>
        </authorList>
    </citation>
    <scope>NUCLEOTIDE SEQUENCE [LARGE SCALE GENOMIC DNA]</scope>
    <source>
        <strain evidence="2 3">DSM 43634</strain>
    </source>
</reference>
<keyword evidence="1" id="KW-0812">Transmembrane</keyword>
<keyword evidence="3" id="KW-1185">Reference proteome</keyword>
<feature type="transmembrane region" description="Helical" evidence="1">
    <location>
        <begin position="284"/>
        <end position="307"/>
    </location>
</feature>
<evidence type="ECO:0000313" key="2">
    <source>
        <dbReference type="EMBL" id="OJF15157.1"/>
    </source>
</evidence>
<organism evidence="2 3">
    <name type="scientific">Couchioplanes caeruleus subsp. caeruleus</name>
    <dbReference type="NCBI Taxonomy" id="56427"/>
    <lineage>
        <taxon>Bacteria</taxon>
        <taxon>Bacillati</taxon>
        <taxon>Actinomycetota</taxon>
        <taxon>Actinomycetes</taxon>
        <taxon>Micromonosporales</taxon>
        <taxon>Micromonosporaceae</taxon>
        <taxon>Couchioplanes</taxon>
    </lineage>
</organism>
<feature type="transmembrane region" description="Helical" evidence="1">
    <location>
        <begin position="161"/>
        <end position="181"/>
    </location>
</feature>
<evidence type="ECO:0000313" key="3">
    <source>
        <dbReference type="Proteomes" id="UP000182486"/>
    </source>
</evidence>
<dbReference type="AlphaFoldDB" id="A0A1K0FQQ3"/>
<feature type="transmembrane region" description="Helical" evidence="1">
    <location>
        <begin position="87"/>
        <end position="112"/>
    </location>
</feature>
<name>A0A1K0FQQ3_9ACTN</name>
<dbReference type="RefSeq" id="WP_071803728.1">
    <property type="nucleotide sequence ID" value="NZ_MEIA01000066.1"/>
</dbReference>
<feature type="transmembrane region" description="Helical" evidence="1">
    <location>
        <begin position="132"/>
        <end position="154"/>
    </location>
</feature>
<feature type="transmembrane region" description="Helical" evidence="1">
    <location>
        <begin position="187"/>
        <end position="204"/>
    </location>
</feature>
<sequence>MTSLLEERYRRVLRLLPADYRHAWEEDMVDSFLQGAYDANPEDPEGVEISSPSRAEVASVAALALRLRLGGTGAAPRRFARAEAIRLVALAGLLAHVVTALTDTLTMAWMVWRLDDLIGPDGIPEGSWLTDRWHALWALAGLLWLPAYLSLLFGHRRAARVLAVVALLPMLFSGAVGPAGYEFTSGQAYALFFGALPVLALAAFHQDAPPIRYRPWLIAVPVGVALALAVQLPVHLNSHRLGAGRDLWLLALVDWPGLWCTALAGATVMQLVATRRSAIPSRPLALALLVAAAFGLRLATTLDYFRWGAPDNILPTAVGAVQCAVMLAAGGYLITVAARGMRRLPAPSAATGADARHG</sequence>
<evidence type="ECO:0000256" key="1">
    <source>
        <dbReference type="SAM" id="Phobius"/>
    </source>
</evidence>
<dbReference type="Proteomes" id="UP000182486">
    <property type="component" value="Unassembled WGS sequence"/>
</dbReference>